<dbReference type="AlphaFoldDB" id="A8D7P2"/>
<dbReference type="InterPro" id="IPR011010">
    <property type="entry name" value="DNA_brk_join_enz"/>
</dbReference>
<gene>
    <name evidence="5" type="ORF">ICESde3396_01</name>
</gene>
<protein>
    <submittedName>
        <fullName evidence="5">Site-specific recombinase</fullName>
    </submittedName>
</protein>
<evidence type="ECO:0000256" key="2">
    <source>
        <dbReference type="ARBA" id="ARBA00023125"/>
    </source>
</evidence>
<accession>A8D7P2</accession>
<sequence length="403" mass="47265">MRIQMATKSSKKYKGVYCDNKGKIFYQIDLGIDPVTGKRVQKKARKNQYGKTFETMKEAYDELVRIKYEFANKVSLENYNMTFENYMNKIYLRAYKQKVQSVTYKTALPHHKLFIQYFGLKPLKAITPRDCEAFRLHIIENYSENYAKNLWSRFKACMGYAERLGYISNMPCKALDNPRGKHPETPFWTYAEFQTFIKSFDLHDYEELQRFTAIWLYYMTGVRVSEGLSLCWEDIDFDKKFLKVHTTLEKDENGNWYRKDQTKTPAGERLIELDDITIEVLQVWRKNQFANQDTDFIISRFGDPFCKSTICRIIKRKAQQVGVPVITGKGLRHSHASYLINVLKKDILYVARRMGHADKSTTLNTYSHWFNALDKTVSEEITQNIKSAGLDSILCQNSCQTSN</sequence>
<dbReference type="GO" id="GO:0006310">
    <property type="term" value="P:DNA recombination"/>
    <property type="evidence" value="ECO:0007669"/>
    <property type="project" value="UniProtKB-KW"/>
</dbReference>
<name>A8D7P2_STREQ</name>
<proteinExistence type="inferred from homology"/>
<dbReference type="SUPFAM" id="SSF56349">
    <property type="entry name" value="DNA breaking-rejoining enzymes"/>
    <property type="match status" value="1"/>
</dbReference>
<dbReference type="InterPro" id="IPR050090">
    <property type="entry name" value="Tyrosine_recombinase_XerCD"/>
</dbReference>
<keyword evidence="3" id="KW-0233">DNA recombination</keyword>
<evidence type="ECO:0000259" key="4">
    <source>
        <dbReference type="PROSITE" id="PS51898"/>
    </source>
</evidence>
<dbReference type="EMBL" id="EU142041">
    <property type="protein sequence ID" value="ABV55390.1"/>
    <property type="molecule type" value="Genomic_DNA"/>
</dbReference>
<dbReference type="InterPro" id="IPR010998">
    <property type="entry name" value="Integrase_recombinase_N"/>
</dbReference>
<dbReference type="Gene3D" id="1.10.443.10">
    <property type="entry name" value="Intergrase catalytic core"/>
    <property type="match status" value="1"/>
</dbReference>
<organism evidence="5">
    <name type="scientific">Streptococcus dysgalactiae subsp. equisimilis</name>
    <name type="common">Streptococcus equisimilis</name>
    <dbReference type="NCBI Taxonomy" id="119602"/>
    <lineage>
        <taxon>Bacteria</taxon>
        <taxon>Bacillati</taxon>
        <taxon>Bacillota</taxon>
        <taxon>Bacilli</taxon>
        <taxon>Lactobacillales</taxon>
        <taxon>Streptococcaceae</taxon>
        <taxon>Streptococcus</taxon>
    </lineage>
</organism>
<dbReference type="CDD" id="cd01189">
    <property type="entry name" value="INT_ICEBs1_C_like"/>
    <property type="match status" value="1"/>
</dbReference>
<dbReference type="GO" id="GO:0003677">
    <property type="term" value="F:DNA binding"/>
    <property type="evidence" value="ECO:0007669"/>
    <property type="project" value="UniProtKB-KW"/>
</dbReference>
<dbReference type="PROSITE" id="PS51898">
    <property type="entry name" value="TYR_RECOMBINASE"/>
    <property type="match status" value="1"/>
</dbReference>
<evidence type="ECO:0000313" key="5">
    <source>
        <dbReference type="EMBL" id="ABV55390.1"/>
    </source>
</evidence>
<dbReference type="PANTHER" id="PTHR30349">
    <property type="entry name" value="PHAGE INTEGRASE-RELATED"/>
    <property type="match status" value="1"/>
</dbReference>
<dbReference type="PANTHER" id="PTHR30349:SF64">
    <property type="entry name" value="PROPHAGE INTEGRASE INTD-RELATED"/>
    <property type="match status" value="1"/>
</dbReference>
<dbReference type="InterPro" id="IPR002104">
    <property type="entry name" value="Integrase_catalytic"/>
</dbReference>
<comment type="similarity">
    <text evidence="1">Belongs to the 'phage' integrase family.</text>
</comment>
<evidence type="ECO:0000256" key="3">
    <source>
        <dbReference type="ARBA" id="ARBA00023172"/>
    </source>
</evidence>
<evidence type="ECO:0000256" key="1">
    <source>
        <dbReference type="ARBA" id="ARBA00008857"/>
    </source>
</evidence>
<dbReference type="Gene3D" id="1.10.150.130">
    <property type="match status" value="1"/>
</dbReference>
<dbReference type="GO" id="GO:0015074">
    <property type="term" value="P:DNA integration"/>
    <property type="evidence" value="ECO:0007669"/>
    <property type="project" value="InterPro"/>
</dbReference>
<keyword evidence="2" id="KW-0238">DNA-binding</keyword>
<feature type="domain" description="Tyr recombinase" evidence="4">
    <location>
        <begin position="183"/>
        <end position="379"/>
    </location>
</feature>
<dbReference type="InterPro" id="IPR013762">
    <property type="entry name" value="Integrase-like_cat_sf"/>
</dbReference>
<reference evidence="5" key="1">
    <citation type="journal article" date="2009" name="J. Bacteriol.">
        <title>A novel integrative conjugative element mediates genetic transfer from group G Streptococcus to other {beta}-hemolytic Streptococci.</title>
        <authorList>
            <person name="Davies M.R."/>
            <person name="Shera J."/>
            <person name="Van Domselaar G.H."/>
            <person name="Sriprakash K.S."/>
            <person name="McMillan D.J."/>
        </authorList>
    </citation>
    <scope>NUCLEOTIDE SEQUENCE</scope>
    <source>
        <strain evidence="5">NS3396</strain>
    </source>
</reference>
<dbReference type="Pfam" id="PF00589">
    <property type="entry name" value="Phage_integrase"/>
    <property type="match status" value="1"/>
</dbReference>